<accession>A0A5E7AFP0</accession>
<protein>
    <recommendedName>
        <fullName evidence="2">RING-type E3 ubiquitin transferase</fullName>
        <ecNumber evidence="2">2.3.2.27</ecNumber>
    </recommendedName>
</protein>
<feature type="region of interest" description="Disordered" evidence="7">
    <location>
        <begin position="586"/>
        <end position="605"/>
    </location>
</feature>
<evidence type="ECO:0000256" key="7">
    <source>
        <dbReference type="SAM" id="MobiDB-lite"/>
    </source>
</evidence>
<evidence type="ECO:0000313" key="9">
    <source>
        <dbReference type="EMBL" id="VVN76930.1"/>
    </source>
</evidence>
<dbReference type="GO" id="GO:0016567">
    <property type="term" value="P:protein ubiquitination"/>
    <property type="evidence" value="ECO:0007669"/>
    <property type="project" value="InterPro"/>
</dbReference>
<dbReference type="InterPro" id="IPR046673">
    <property type="entry name" value="ToxA_N"/>
</dbReference>
<keyword evidence="3" id="KW-0433">Leucine-rich repeat</keyword>
<dbReference type="EC" id="2.3.2.27" evidence="2"/>
<dbReference type="PROSITE" id="PS52053">
    <property type="entry name" value="NEL"/>
    <property type="match status" value="1"/>
</dbReference>
<dbReference type="Gene3D" id="1.20.58.360">
    <property type="entry name" value="Shigella T3SS effector IpaH defines"/>
    <property type="match status" value="1"/>
</dbReference>
<comment type="catalytic activity">
    <reaction evidence="1">
        <text>S-ubiquitinyl-[E2 ubiquitin-conjugating enzyme]-L-cysteine + [acceptor protein]-L-lysine = [E2 ubiquitin-conjugating enzyme]-L-cysteine + N(6)-ubiquitinyl-[acceptor protein]-L-lysine.</text>
        <dbReference type="EC" id="2.3.2.27"/>
    </reaction>
</comment>
<keyword evidence="6" id="KW-0832">Ubl conjugation</keyword>
<keyword evidence="6" id="KW-0833">Ubl conjugation pathway</keyword>
<dbReference type="PANTHER" id="PTHR48051">
    <property type="match status" value="1"/>
</dbReference>
<dbReference type="Pfam" id="PF20178">
    <property type="entry name" value="ToxA_N"/>
    <property type="match status" value="1"/>
</dbReference>
<dbReference type="Pfam" id="PF14496">
    <property type="entry name" value="NEL"/>
    <property type="match status" value="1"/>
</dbReference>
<evidence type="ECO:0000256" key="3">
    <source>
        <dbReference type="ARBA" id="ARBA00022614"/>
    </source>
</evidence>
<keyword evidence="4" id="KW-0677">Repeat</keyword>
<dbReference type="PANTHER" id="PTHR48051:SF1">
    <property type="entry name" value="RAS SUPPRESSOR PROTEIN 1"/>
    <property type="match status" value="1"/>
</dbReference>
<evidence type="ECO:0000256" key="6">
    <source>
        <dbReference type="PROSITE-ProRule" id="PRU01398"/>
    </source>
</evidence>
<comment type="PTM">
    <text evidence="6">Ubiquitinated in the presence of host E1 ubiquitin-activating enzyme, E2 ubiquitin-conjugating enzyme and ubiquitin.</text>
</comment>
<dbReference type="RefSeq" id="WP_150601763.1">
    <property type="nucleotide sequence ID" value="NZ_CABVHX010000002.1"/>
</dbReference>
<feature type="domain" description="NEL" evidence="8">
    <location>
        <begin position="1361"/>
        <end position="1703"/>
    </location>
</feature>
<dbReference type="GO" id="GO:0005576">
    <property type="term" value="C:extracellular region"/>
    <property type="evidence" value="ECO:0007669"/>
    <property type="project" value="UniProtKB-UniRule"/>
</dbReference>
<dbReference type="SUPFAM" id="SSF52058">
    <property type="entry name" value="L domain-like"/>
    <property type="match status" value="1"/>
</dbReference>
<dbReference type="InterPro" id="IPR032675">
    <property type="entry name" value="LRR_dom_sf"/>
</dbReference>
<evidence type="ECO:0000256" key="1">
    <source>
        <dbReference type="ARBA" id="ARBA00000900"/>
    </source>
</evidence>
<feature type="active site" description="Glycyl thioester intermediate" evidence="6">
    <location>
        <position position="1458"/>
    </location>
</feature>
<proteinExistence type="inferred from homology"/>
<dbReference type="Gene3D" id="3.80.10.10">
    <property type="entry name" value="Ribonuclease Inhibitor"/>
    <property type="match status" value="1"/>
</dbReference>
<organism evidence="9 10">
    <name type="scientific">Pseudomonas fluorescens</name>
    <dbReference type="NCBI Taxonomy" id="294"/>
    <lineage>
        <taxon>Bacteria</taxon>
        <taxon>Pseudomonadati</taxon>
        <taxon>Pseudomonadota</taxon>
        <taxon>Gammaproteobacteria</taxon>
        <taxon>Pseudomonadales</taxon>
        <taxon>Pseudomonadaceae</taxon>
        <taxon>Pseudomonas</taxon>
    </lineage>
</organism>
<dbReference type="Proteomes" id="UP000325375">
    <property type="component" value="Unassembled WGS sequence"/>
</dbReference>
<dbReference type="InterPro" id="IPR029487">
    <property type="entry name" value="NEL_dom"/>
</dbReference>
<evidence type="ECO:0000256" key="4">
    <source>
        <dbReference type="ARBA" id="ARBA00022737"/>
    </source>
</evidence>
<keyword evidence="5" id="KW-0843">Virulence</keyword>
<sequence>MSDASTPDQNKGRHYDFISSTLHENFKTASLGRGKALASAALKIEPWYNTAPAGQHAQLKNANLKAWGSQNKVDKLFEKLQDVRTFAAPLLQAKLKEKYAVTHDVKTTFLHLYIPKTGPWYTIDTLGGVTTRTVSLLDAALHNFAASETVLADSQYISQPDKLGHFDILPIKAKMTISQFQTLCRELDIGKLYNQHLQSYLLPGEPVAVAVMQHKVTQSLKDALSAAAELALTTGDIQLDAYKLITALANGAPLPLLNGLRMQCCDLSMMETRLTGVLLLVPAARDSQGIRQLIAYVPHDPEHPLKAYTSPDAFMTELTRQLRENKTGAASQLSYRQFFSQFVDHQQRGHFFAELEQRLSHVVWHEKVDPTDSRPPWRPEDKLNAHLKFELLPLSSDYWTHAYQQKLNKILNDAKVIAVSTADTDTRARWAWWENFKKIVSDIFNVALLIATPFVPGLGELMMAYTVYQLTYDVIEGIVDLAEGLGLEAAEHVISVVTDVMQLALFATGTEIAGAFNFKLSPLIEGMKPVQLPDGKPALWHADLAPYEQNNLSLPDTSRPDPQGLHQLGRETVLPLDGKLYSVEKASADPASRTHRIKHPQRPNAYQPTLEHNGHGAWLHEAETPADWADERLMRRLGHRVERFSPAELEQIRITSGTENDALRRLHSDNSPPPPLLTDAINRLDARHDAQTASANIRAGLPIDPQSDWYESIATALPGWPPERALKVVYEQVEGYSRQYGNPAATPADTLVISQSDLNAGRLPERLSEFLDEAQLQNLLGRNVPAAERPQALRDVLADAVQAREGVVAKRLYQAGERSNSPEVRVIRRAFPDMPQPLADKLLTQARPAELQRIVDEQRLPLRLKAQARELDFEAASARAYDGFYHDDKMLPNTERLVLNTLKLHTDTFADLRIEVRDGSYDGPLRCSVGPQDASTVRRLLRTQDGDYEVLDADNRPLHDAADLYQSILNALPDDKRTQLAQRDGPQLKAWIMEQSAAPADRRVLLAEPPIRPVASVETETLVRGWPWPFGKKTLEQEVRQLYPKLNERQVSGFVEDLRSKPDPDAAVRQLKDELNELRNMLDLWREGQPVQIDPSGEPIHGVSADYLRNGGQFLQDRLLECFERKSEAFTERGHHPEQGYTLDLSTDIANPEHDRWWSQMRRQPGMKKYLDKITALKIDNRRFSTASSGLLGDLPQLRQLSARQCGLTKIPPDIGDMPHLQTLDLTDNNIRLNDDSVARLGALTRLETLRLTGNPLGQPPDIGRMHRLRELSLANSNLDQWPIGLFQVGNAPRPRPRGFALDMRRSPITTVPHVSPGSEEAFILSRARFDTERLTDAERTRYGDYRHSAGFTRQEAYNPAVQDEIRHWQSFPGDSKAFSPSYQFNQYREQSWQDVMNEPGSGDFFRVIRKQRDTHDYQSDASRRRLTQRVWEMIDAVSLDSELRTQLFEQAREPDSCQDGGAQLFNSMGLKVQVSKAYAESTSARTLDDNLVKLARSAARLERVGDIAREEISRQQQQYEISPTTHTPPDDVEVHMAFENGLADRLGLPWQSEGMVYDQRSGVDQSKIDTAYNTVIDREQGDGLVNGMIDLFVDDFWERHLRKTHPTQYETNDSEFEIKLGQLEDLRETQARWAAETEPANLSSLGRKLEGLAVALKADQAEVFSGDPMSDARYNRMLTDLAYARKELSRRLTREALTRVGP</sequence>
<keyword evidence="6" id="KW-0808">Transferase</keyword>
<dbReference type="InterPro" id="IPR050216">
    <property type="entry name" value="LRR_domain-containing"/>
</dbReference>
<evidence type="ECO:0000256" key="5">
    <source>
        <dbReference type="ARBA" id="ARBA00023026"/>
    </source>
</evidence>
<dbReference type="GO" id="GO:0061630">
    <property type="term" value="F:ubiquitin protein ligase activity"/>
    <property type="evidence" value="ECO:0007669"/>
    <property type="project" value="UniProtKB-EC"/>
</dbReference>
<comment type="similarity">
    <text evidence="6">Belongs to the LRR-containing bacterial E3 ligase family.</text>
</comment>
<dbReference type="EMBL" id="CABVHX010000002">
    <property type="protein sequence ID" value="VVN76930.1"/>
    <property type="molecule type" value="Genomic_DNA"/>
</dbReference>
<keyword evidence="6" id="KW-1035">Host cytoplasm</keyword>
<evidence type="ECO:0000256" key="2">
    <source>
        <dbReference type="ARBA" id="ARBA00012483"/>
    </source>
</evidence>
<gene>
    <name evidence="9" type="ORF">PS718_00803</name>
</gene>
<name>A0A5E7AFP0_PSEFL</name>
<evidence type="ECO:0000259" key="8">
    <source>
        <dbReference type="PROSITE" id="PS52053"/>
    </source>
</evidence>
<dbReference type="GO" id="GO:0005737">
    <property type="term" value="C:cytoplasm"/>
    <property type="evidence" value="ECO:0007669"/>
    <property type="project" value="TreeGrafter"/>
</dbReference>
<keyword evidence="6" id="KW-0964">Secreted</keyword>
<reference evidence="9 10" key="1">
    <citation type="submission" date="2019-09" db="EMBL/GenBank/DDBJ databases">
        <authorList>
            <person name="Chandra G."/>
            <person name="Truman W A."/>
        </authorList>
    </citation>
    <scope>NUCLEOTIDE SEQUENCE [LARGE SCALE GENOMIC DNA]</scope>
    <source>
        <strain evidence="9">PS718</strain>
    </source>
</reference>
<evidence type="ECO:0000313" key="10">
    <source>
        <dbReference type="Proteomes" id="UP000325375"/>
    </source>
</evidence>